<protein>
    <submittedName>
        <fullName evidence="1">DUF2490 domain-containing protein</fullName>
    </submittedName>
</protein>
<organism evidence="1 2">
    <name type="scientific">Niabella digestorum</name>
    <dbReference type="NCBI Taxonomy" id="3117701"/>
    <lineage>
        <taxon>Bacteria</taxon>
        <taxon>Pseudomonadati</taxon>
        <taxon>Bacteroidota</taxon>
        <taxon>Chitinophagia</taxon>
        <taxon>Chitinophagales</taxon>
        <taxon>Chitinophagaceae</taxon>
        <taxon>Niabella</taxon>
    </lineage>
</organism>
<dbReference type="InterPro" id="IPR019619">
    <property type="entry name" value="DUF2490"/>
</dbReference>
<sequence>MDWFKKLLITAIWISIVQTLQAQQHYNAWFRGTLSVPVGKKFKIDTEFQHRRQNGFENKNMFDKNLMFTLRSWVHYQHKEDIKFSFSPFAYFSHYRIIQNKTDETVTPNNEIRFSAAVELQHIIVKKFYVVDRTAIEYRKFDNNQSDVVRLRNRFGLRYDFTDKVKLTVFDELLFNLSDVDKHHFFDHNRIGLSLEYIALPYLKFDIGYIYITRLPMTSTTKLHENNIFLNLTYQLHKRIKTTKAHAIG</sequence>
<evidence type="ECO:0000313" key="1">
    <source>
        <dbReference type="EMBL" id="MEE6186689.1"/>
    </source>
</evidence>
<dbReference type="RefSeq" id="WP_330974096.1">
    <property type="nucleotide sequence ID" value="NZ_JAZGLY010000002.1"/>
</dbReference>
<dbReference type="Proteomes" id="UP001357452">
    <property type="component" value="Unassembled WGS sequence"/>
</dbReference>
<reference evidence="1 2" key="1">
    <citation type="submission" date="2024-01" db="EMBL/GenBank/DDBJ databases">
        <title>Niabella digestum sp. nov., isolated from waste digestion system.</title>
        <authorList>
            <person name="Zhang L."/>
        </authorList>
    </citation>
    <scope>NUCLEOTIDE SEQUENCE [LARGE SCALE GENOMIC DNA]</scope>
    <source>
        <strain evidence="1 2">A18</strain>
    </source>
</reference>
<comment type="caution">
    <text evidence="1">The sequence shown here is derived from an EMBL/GenBank/DDBJ whole genome shotgun (WGS) entry which is preliminary data.</text>
</comment>
<dbReference type="Pfam" id="PF10677">
    <property type="entry name" value="DUF2490"/>
    <property type="match status" value="1"/>
</dbReference>
<dbReference type="EMBL" id="JAZGLY010000002">
    <property type="protein sequence ID" value="MEE6186689.1"/>
    <property type="molecule type" value="Genomic_DNA"/>
</dbReference>
<name>A0ABU7RFB8_9BACT</name>
<proteinExistence type="predicted"/>
<keyword evidence="2" id="KW-1185">Reference proteome</keyword>
<accession>A0ABU7RFB8</accession>
<gene>
    <name evidence="1" type="ORF">V2H41_05320</name>
</gene>
<evidence type="ECO:0000313" key="2">
    <source>
        <dbReference type="Proteomes" id="UP001357452"/>
    </source>
</evidence>